<accession>A0ABW3WZM4</accession>
<dbReference type="InterPro" id="IPR019301">
    <property type="entry name" value="Flagellar_prot_FlgJ_N"/>
</dbReference>
<feature type="domain" description="Flagellar protein FlgJ N-terminal" evidence="1">
    <location>
        <begin position="82"/>
        <end position="127"/>
    </location>
</feature>
<organism evidence="2 3">
    <name type="scientific">Methylobacterium marchantiae</name>
    <dbReference type="NCBI Taxonomy" id="600331"/>
    <lineage>
        <taxon>Bacteria</taxon>
        <taxon>Pseudomonadati</taxon>
        <taxon>Pseudomonadota</taxon>
        <taxon>Alphaproteobacteria</taxon>
        <taxon>Hyphomicrobiales</taxon>
        <taxon>Methylobacteriaceae</taxon>
        <taxon>Methylobacterium</taxon>
    </lineage>
</organism>
<gene>
    <name evidence="2" type="ORF">ACFQ4G_14655</name>
</gene>
<dbReference type="EMBL" id="JBHTND010000019">
    <property type="protein sequence ID" value="MFD1302812.1"/>
    <property type="molecule type" value="Genomic_DNA"/>
</dbReference>
<keyword evidence="3" id="KW-1185">Reference proteome</keyword>
<dbReference type="Pfam" id="PF10135">
    <property type="entry name" value="Rod-binding"/>
    <property type="match status" value="1"/>
</dbReference>
<evidence type="ECO:0000313" key="2">
    <source>
        <dbReference type="EMBL" id="MFD1302812.1"/>
    </source>
</evidence>
<evidence type="ECO:0000259" key="1">
    <source>
        <dbReference type="Pfam" id="PF10135"/>
    </source>
</evidence>
<protein>
    <submittedName>
        <fullName evidence="2">Rod-binding protein</fullName>
    </submittedName>
</protein>
<sequence>MLFAPLAAKAAIGVGKAIVGDIAKSVSTGLKSDTAKSAATAANTKLAAASAATGKTPAEVKARKASNDFEAMFLEQTLDRLATSEGTDGPLGDNGTGGAVYRSMLTKEYAGQVVKSGGIGIADQVYREMMKMQEAGNATRN</sequence>
<dbReference type="Proteomes" id="UP001597176">
    <property type="component" value="Unassembled WGS sequence"/>
</dbReference>
<reference evidence="3" key="1">
    <citation type="journal article" date="2019" name="Int. J. Syst. Evol. Microbiol.">
        <title>The Global Catalogue of Microorganisms (GCM) 10K type strain sequencing project: providing services to taxonomists for standard genome sequencing and annotation.</title>
        <authorList>
            <consortium name="The Broad Institute Genomics Platform"/>
            <consortium name="The Broad Institute Genome Sequencing Center for Infectious Disease"/>
            <person name="Wu L."/>
            <person name="Ma J."/>
        </authorList>
    </citation>
    <scope>NUCLEOTIDE SEQUENCE [LARGE SCALE GENOMIC DNA]</scope>
    <source>
        <strain evidence="3">CCUG 56108</strain>
    </source>
</reference>
<name>A0ABW3WZM4_9HYPH</name>
<comment type="caution">
    <text evidence="2">The sequence shown here is derived from an EMBL/GenBank/DDBJ whole genome shotgun (WGS) entry which is preliminary data.</text>
</comment>
<dbReference type="RefSeq" id="WP_238204470.1">
    <property type="nucleotide sequence ID" value="NZ_JBHTND010000019.1"/>
</dbReference>
<evidence type="ECO:0000313" key="3">
    <source>
        <dbReference type="Proteomes" id="UP001597176"/>
    </source>
</evidence>
<proteinExistence type="predicted"/>